<evidence type="ECO:0000313" key="3">
    <source>
        <dbReference type="Proteomes" id="UP000093309"/>
    </source>
</evidence>
<dbReference type="EMBL" id="LYPC01000012">
    <property type="protein sequence ID" value="OCT15963.1"/>
    <property type="molecule type" value="Genomic_DNA"/>
</dbReference>
<evidence type="ECO:0000313" key="2">
    <source>
        <dbReference type="EMBL" id="OCT15963.1"/>
    </source>
</evidence>
<dbReference type="STRING" id="512399.A8709_10100"/>
<protein>
    <submittedName>
        <fullName evidence="2">Uncharacterized protein</fullName>
    </submittedName>
</protein>
<dbReference type="Proteomes" id="UP000093309">
    <property type="component" value="Unassembled WGS sequence"/>
</dbReference>
<reference evidence="3" key="1">
    <citation type="submission" date="2016-05" db="EMBL/GenBank/DDBJ databases">
        <title>Paenibacillus oryzae. sp. nov., isolated from the rice root.</title>
        <authorList>
            <person name="Zhang J."/>
            <person name="Zhang X."/>
        </authorList>
    </citation>
    <scope>NUCLEOTIDE SEQUENCE [LARGE SCALE GENOMIC DNA]</scope>
    <source>
        <strain evidence="3">KCTC13222</strain>
    </source>
</reference>
<comment type="caution">
    <text evidence="2">The sequence shown here is derived from an EMBL/GenBank/DDBJ whole genome shotgun (WGS) entry which is preliminary data.</text>
</comment>
<evidence type="ECO:0000256" key="1">
    <source>
        <dbReference type="SAM" id="Phobius"/>
    </source>
</evidence>
<accession>A0A1C1A5Y0</accession>
<name>A0A1C1A5Y0_9BACL</name>
<keyword evidence="1" id="KW-1133">Transmembrane helix</keyword>
<organism evidence="2 3">
    <name type="scientific">Paenibacillus pectinilyticus</name>
    <dbReference type="NCBI Taxonomy" id="512399"/>
    <lineage>
        <taxon>Bacteria</taxon>
        <taxon>Bacillati</taxon>
        <taxon>Bacillota</taxon>
        <taxon>Bacilli</taxon>
        <taxon>Bacillales</taxon>
        <taxon>Paenibacillaceae</taxon>
        <taxon>Paenibacillus</taxon>
    </lineage>
</organism>
<sequence length="67" mass="7899">MWLKWILLTLVSILITLQQMNYWRKNGTRKQSLIFLLWMIIAWGVGCAYIGGLHLPEPTKPIFPAWK</sequence>
<dbReference type="AlphaFoldDB" id="A0A1C1A5Y0"/>
<proteinExistence type="predicted"/>
<keyword evidence="1" id="KW-0472">Membrane</keyword>
<keyword evidence="3" id="KW-1185">Reference proteome</keyword>
<keyword evidence="1" id="KW-0812">Transmembrane</keyword>
<feature type="transmembrane region" description="Helical" evidence="1">
    <location>
        <begin position="6"/>
        <end position="23"/>
    </location>
</feature>
<dbReference type="RefSeq" id="WP_065851466.1">
    <property type="nucleotide sequence ID" value="NZ_LYPC01000012.1"/>
</dbReference>
<feature type="transmembrane region" description="Helical" evidence="1">
    <location>
        <begin position="35"/>
        <end position="55"/>
    </location>
</feature>
<dbReference type="OrthoDB" id="2628403at2"/>
<gene>
    <name evidence="2" type="ORF">A8709_10100</name>
</gene>